<accession>A0ABM3VDK1</accession>
<dbReference type="RefSeq" id="XP_058983868.1">
    <property type="nucleotide sequence ID" value="XM_059127885.1"/>
</dbReference>
<name>A0ABM3VDK1_MUSDO</name>
<feature type="region of interest" description="Disordered" evidence="2">
    <location>
        <begin position="223"/>
        <end position="251"/>
    </location>
</feature>
<sequence>MAELLSKEKEFLKLNEQLNYMASNAMEHQANTMNANRVNSGNANHSRFNTYQKSKGQSTFLRKRGSGDGPSPEMMEGCNRQFMQNPKERFHMTMGRDTYRQGNRQANEPDNQSPRITTTAPTPTPPPAIPSSSLAQHSSVIKSHIRKYPPPAATSNTTARGNETFRASNQNRFANGRAPQTNTSTFTIKYRNPKFVKSPSLEVLLKDECSAIRSQTLMESAQMNGSVSSVAPEDLQSNGRQSQASNATIGSKKNVSTDGLIKYFIRSPQTKLFTNLVQFSTVCTFSSVAPEDLQSNGRQSQASNATIGSKKNVSTDGLIKFLKSKVTILEDDHSRISEELGKQKELLERALEQAKAMEKQRDQATSKNNALKEQLAKVEAQLEQANQNNKEQSKEHLKQQKELETAKREIKILTQNNKNLEKRLYRSNEDLESSRTALSEMKKSEKELQEKSRLDLDAKEKQIKGLKKQRADLLNAYKKQLFLIDNLKRQNICLEQAKMLEFGEKEFSKILEWDMKS</sequence>
<feature type="compositionally biased region" description="Polar residues" evidence="2">
    <location>
        <begin position="51"/>
        <end position="60"/>
    </location>
</feature>
<dbReference type="Gene3D" id="1.10.287.1490">
    <property type="match status" value="1"/>
</dbReference>
<feature type="region of interest" description="Disordered" evidence="2">
    <location>
        <begin position="51"/>
        <end position="78"/>
    </location>
</feature>
<evidence type="ECO:0000313" key="4">
    <source>
        <dbReference type="RefSeq" id="XP_058983868.1"/>
    </source>
</evidence>
<evidence type="ECO:0000256" key="1">
    <source>
        <dbReference type="SAM" id="Coils"/>
    </source>
</evidence>
<dbReference type="Proteomes" id="UP001652621">
    <property type="component" value="Unplaced"/>
</dbReference>
<feature type="coiled-coil region" evidence="1">
    <location>
        <begin position="337"/>
        <end position="476"/>
    </location>
</feature>
<dbReference type="GeneID" id="101892951"/>
<dbReference type="PANTHER" id="PTHR23313:SF0">
    <property type="entry name" value="TESTIS-EXPRESSED PROTEIN 9"/>
    <property type="match status" value="1"/>
</dbReference>
<feature type="compositionally biased region" description="Polar residues" evidence="2">
    <location>
        <begin position="100"/>
        <end position="112"/>
    </location>
</feature>
<keyword evidence="1" id="KW-0175">Coiled coil</keyword>
<reference evidence="4" key="1">
    <citation type="submission" date="2025-08" db="UniProtKB">
        <authorList>
            <consortium name="RefSeq"/>
        </authorList>
    </citation>
    <scope>IDENTIFICATION</scope>
    <source>
        <strain evidence="4">Aabys</strain>
        <tissue evidence="4">Whole body</tissue>
    </source>
</reference>
<protein>
    <submittedName>
        <fullName evidence="4">Uncharacterized protein LOC101892951</fullName>
    </submittedName>
</protein>
<gene>
    <name evidence="4" type="primary">LOC101892951</name>
</gene>
<organism evidence="3 4">
    <name type="scientific">Musca domestica</name>
    <name type="common">House fly</name>
    <dbReference type="NCBI Taxonomy" id="7370"/>
    <lineage>
        <taxon>Eukaryota</taxon>
        <taxon>Metazoa</taxon>
        <taxon>Ecdysozoa</taxon>
        <taxon>Arthropoda</taxon>
        <taxon>Hexapoda</taxon>
        <taxon>Insecta</taxon>
        <taxon>Pterygota</taxon>
        <taxon>Neoptera</taxon>
        <taxon>Endopterygota</taxon>
        <taxon>Diptera</taxon>
        <taxon>Brachycera</taxon>
        <taxon>Muscomorpha</taxon>
        <taxon>Muscoidea</taxon>
        <taxon>Muscidae</taxon>
        <taxon>Musca</taxon>
    </lineage>
</organism>
<evidence type="ECO:0000256" key="2">
    <source>
        <dbReference type="SAM" id="MobiDB-lite"/>
    </source>
</evidence>
<keyword evidence="3" id="KW-1185">Reference proteome</keyword>
<feature type="region of interest" description="Disordered" evidence="2">
    <location>
        <begin position="100"/>
        <end position="138"/>
    </location>
</feature>
<evidence type="ECO:0000313" key="3">
    <source>
        <dbReference type="Proteomes" id="UP001652621"/>
    </source>
</evidence>
<dbReference type="PANTHER" id="PTHR23313">
    <property type="entry name" value="TSEC1-RELATED"/>
    <property type="match status" value="1"/>
</dbReference>
<proteinExistence type="predicted"/>